<dbReference type="Proteomes" id="UP000243499">
    <property type="component" value="Chromosome 6"/>
</dbReference>
<dbReference type="InterPro" id="IPR003958">
    <property type="entry name" value="CBFA_NFYB_domain"/>
</dbReference>
<dbReference type="GO" id="GO:0005634">
    <property type="term" value="C:nucleus"/>
    <property type="evidence" value="ECO:0007669"/>
    <property type="project" value="UniProtKB-SubCell"/>
</dbReference>
<feature type="domain" description="Transcription factor CBF/NF-Y/archaeal histone" evidence="4">
    <location>
        <begin position="95"/>
        <end position="131"/>
    </location>
</feature>
<comment type="subcellular location">
    <subcellularLocation>
        <location evidence="1">Nucleus</location>
    </subcellularLocation>
</comment>
<sequence length="198" mass="21582">MDMEEQPSETIVNEGVTRGGTPAALASVAPSASNPSPSQDAPDNPVIQLQSSDKNQVASQQTQQPHNGHQQQQPQAFWSGQLHEIKQTTGLKTHSLPLARIKKIMKADSDVPMITGEAPVLFAKACEMTLQKNDVTAALAGTEVFDFLVDIGPSDKLKGDGDDYSPLWSPDESPGPDLRNVTCDDPRYYTYIHEYYSL</sequence>
<dbReference type="CDD" id="cd22908">
    <property type="entry name" value="HFD_NFYC-like"/>
    <property type="match status" value="1"/>
</dbReference>
<dbReference type="EMBL" id="CM008051">
    <property type="protein sequence ID" value="PAN33981.1"/>
    <property type="molecule type" value="Genomic_DNA"/>
</dbReference>
<dbReference type="PANTHER" id="PTHR10252:SF150">
    <property type="entry name" value="OS09G0480700 PROTEIN"/>
    <property type="match status" value="1"/>
</dbReference>
<feature type="compositionally biased region" description="Low complexity" evidence="3">
    <location>
        <begin position="22"/>
        <end position="45"/>
    </location>
</feature>
<accession>A0A2S3I0Z6</accession>
<dbReference type="PANTHER" id="PTHR10252">
    <property type="entry name" value="HISTONE-LIKE TRANSCRIPTION FACTOR CCAAT-RELATED"/>
    <property type="match status" value="1"/>
</dbReference>
<evidence type="ECO:0000256" key="1">
    <source>
        <dbReference type="ARBA" id="ARBA00004123"/>
    </source>
</evidence>
<reference evidence="5" key="1">
    <citation type="submission" date="2018-04" db="EMBL/GenBank/DDBJ databases">
        <title>WGS assembly of Panicum hallii.</title>
        <authorList>
            <person name="Lovell J."/>
            <person name="Jenkins J."/>
            <person name="Lowry D."/>
            <person name="Mamidi S."/>
            <person name="Sreedasyam A."/>
            <person name="Weng X."/>
            <person name="Barry K."/>
            <person name="Bonette J."/>
            <person name="Campitelli B."/>
            <person name="Daum C."/>
            <person name="Gordon S."/>
            <person name="Gould B."/>
            <person name="Lipzen A."/>
            <person name="Macqueen A."/>
            <person name="Palacio-Mejia J."/>
            <person name="Plott C."/>
            <person name="Shakirov E."/>
            <person name="Shu S."/>
            <person name="Yoshinaga Y."/>
            <person name="Zane M."/>
            <person name="Rokhsar D."/>
            <person name="Grimwood J."/>
            <person name="Schmutz J."/>
            <person name="Juenger T."/>
        </authorList>
    </citation>
    <scope>NUCLEOTIDE SEQUENCE [LARGE SCALE GENOMIC DNA]</scope>
    <source>
        <strain evidence="5">FIL2</strain>
    </source>
</reference>
<feature type="compositionally biased region" description="Polar residues" evidence="3">
    <location>
        <begin position="47"/>
        <end position="59"/>
    </location>
</feature>
<name>A0A2S3I0Z6_9POAL</name>
<evidence type="ECO:0000256" key="3">
    <source>
        <dbReference type="SAM" id="MobiDB-lite"/>
    </source>
</evidence>
<evidence type="ECO:0000259" key="4">
    <source>
        <dbReference type="Pfam" id="PF00808"/>
    </source>
</evidence>
<feature type="region of interest" description="Disordered" evidence="3">
    <location>
        <begin position="1"/>
        <end position="74"/>
    </location>
</feature>
<dbReference type="GO" id="GO:0046982">
    <property type="term" value="F:protein heterodimerization activity"/>
    <property type="evidence" value="ECO:0007669"/>
    <property type="project" value="InterPro"/>
</dbReference>
<evidence type="ECO:0000313" key="5">
    <source>
        <dbReference type="EMBL" id="PAN33981.1"/>
    </source>
</evidence>
<dbReference type="Gene3D" id="1.10.20.10">
    <property type="entry name" value="Histone, subunit A"/>
    <property type="match status" value="1"/>
</dbReference>
<dbReference type="SUPFAM" id="SSF47113">
    <property type="entry name" value="Histone-fold"/>
    <property type="match status" value="1"/>
</dbReference>
<proteinExistence type="predicted"/>
<dbReference type="AlphaFoldDB" id="A0A2S3I0Z6"/>
<organism evidence="5">
    <name type="scientific">Panicum hallii</name>
    <dbReference type="NCBI Taxonomy" id="206008"/>
    <lineage>
        <taxon>Eukaryota</taxon>
        <taxon>Viridiplantae</taxon>
        <taxon>Streptophyta</taxon>
        <taxon>Embryophyta</taxon>
        <taxon>Tracheophyta</taxon>
        <taxon>Spermatophyta</taxon>
        <taxon>Magnoliopsida</taxon>
        <taxon>Liliopsida</taxon>
        <taxon>Poales</taxon>
        <taxon>Poaceae</taxon>
        <taxon>PACMAD clade</taxon>
        <taxon>Panicoideae</taxon>
        <taxon>Panicodae</taxon>
        <taxon>Paniceae</taxon>
        <taxon>Panicinae</taxon>
        <taxon>Panicum</taxon>
        <taxon>Panicum sect. Panicum</taxon>
    </lineage>
</organism>
<gene>
    <name evidence="5" type="ORF">PAHAL_6G061600</name>
</gene>
<dbReference type="InterPro" id="IPR050568">
    <property type="entry name" value="Transcr_DNA_Rep_Reg"/>
</dbReference>
<evidence type="ECO:0000256" key="2">
    <source>
        <dbReference type="ARBA" id="ARBA00023242"/>
    </source>
</evidence>
<dbReference type="Gramene" id="PAN33981">
    <property type="protein sequence ID" value="PAN33981"/>
    <property type="gene ID" value="PAHAL_6G061600"/>
</dbReference>
<protein>
    <recommendedName>
        <fullName evidence="4">Transcription factor CBF/NF-Y/archaeal histone domain-containing protein</fullName>
    </recommendedName>
</protein>
<dbReference type="GO" id="GO:0000978">
    <property type="term" value="F:RNA polymerase II cis-regulatory region sequence-specific DNA binding"/>
    <property type="evidence" value="ECO:0007669"/>
    <property type="project" value="TreeGrafter"/>
</dbReference>
<keyword evidence="2" id="KW-0539">Nucleus</keyword>
<dbReference type="InterPro" id="IPR009072">
    <property type="entry name" value="Histone-fold"/>
</dbReference>
<dbReference type="Pfam" id="PF00808">
    <property type="entry name" value="CBFD_NFYB_HMF"/>
    <property type="match status" value="1"/>
</dbReference>
<dbReference type="GO" id="GO:0000981">
    <property type="term" value="F:DNA-binding transcription factor activity, RNA polymerase II-specific"/>
    <property type="evidence" value="ECO:0007669"/>
    <property type="project" value="TreeGrafter"/>
</dbReference>
<feature type="compositionally biased region" description="Low complexity" evidence="3">
    <location>
        <begin position="60"/>
        <end position="74"/>
    </location>
</feature>